<dbReference type="Proteomes" id="UP000002698">
    <property type="component" value="Chromosome"/>
</dbReference>
<accession>A0A1U7EZH9</accession>
<dbReference type="KEGG" id="nph:NP_5242A"/>
<feature type="domain" description="DUF8054" evidence="1">
    <location>
        <begin position="2"/>
        <end position="170"/>
    </location>
</feature>
<dbReference type="OrthoDB" id="267121at2157"/>
<dbReference type="InterPro" id="IPR058367">
    <property type="entry name" value="DUF8054"/>
</dbReference>
<dbReference type="HOGENOM" id="CLU_098906_0_0_2"/>
<dbReference type="RefSeq" id="WP_011324322.1">
    <property type="nucleotide sequence ID" value="NC_007426.1"/>
</dbReference>
<dbReference type="EnsemblBacteria" id="CAI50712">
    <property type="protein sequence ID" value="CAI50712"/>
    <property type="gene ID" value="NP_5242A"/>
</dbReference>
<dbReference type="Pfam" id="PF26239">
    <property type="entry name" value="DUF8054"/>
    <property type="match status" value="1"/>
</dbReference>
<sequence>MIPDGTLCRSRVVTDLGAELDAICRRRLDGYIVVAPQRTLLGDDGDRSIITFEDGIARLAYHPESDRGGPAALGRLGPGPYRVDRYELDAAADLDIPHGAVSLQVPPGGVAERLADDPAVADRIREAAAEQAAGDDSDPVAAFLENEAAIDDIRETARAEAHERAAEWGLEDALED</sequence>
<evidence type="ECO:0000259" key="1">
    <source>
        <dbReference type="Pfam" id="PF26239"/>
    </source>
</evidence>
<proteinExistence type="predicted"/>
<gene>
    <name evidence="2" type="ordered locus">NP_5242A</name>
</gene>
<dbReference type="AlphaFoldDB" id="A0A1U7EZH9"/>
<organism evidence="2 3">
    <name type="scientific">Natronomonas pharaonis (strain ATCC 35678 / DSM 2160 / CIP 103997 / JCM 8858 / NBRC 14720 / NCIMB 2260 / Gabara)</name>
    <name type="common">Halobacterium pharaonis</name>
    <dbReference type="NCBI Taxonomy" id="348780"/>
    <lineage>
        <taxon>Archaea</taxon>
        <taxon>Methanobacteriati</taxon>
        <taxon>Methanobacteriota</taxon>
        <taxon>Stenosarchaea group</taxon>
        <taxon>Halobacteria</taxon>
        <taxon>Halobacteriales</taxon>
        <taxon>Natronomonadaceae</taxon>
        <taxon>Natronomonas</taxon>
    </lineage>
</organism>
<dbReference type="STRING" id="348780.NP_5242A"/>
<keyword evidence="3" id="KW-1185">Reference proteome</keyword>
<dbReference type="EMBL" id="CR936257">
    <property type="protein sequence ID" value="CAI50712.1"/>
    <property type="molecule type" value="Genomic_DNA"/>
</dbReference>
<evidence type="ECO:0000313" key="3">
    <source>
        <dbReference type="Proteomes" id="UP000002698"/>
    </source>
</evidence>
<name>A0A1U7EZH9_NATPD</name>
<protein>
    <recommendedName>
        <fullName evidence="1">DUF8054 domain-containing protein</fullName>
    </recommendedName>
</protein>
<dbReference type="eggNOG" id="arCOG06294">
    <property type="taxonomic scope" value="Archaea"/>
</dbReference>
<evidence type="ECO:0000313" key="2">
    <source>
        <dbReference type="EMBL" id="CAI50712.1"/>
    </source>
</evidence>
<reference evidence="2 3" key="1">
    <citation type="journal article" date="2005" name="Genome Res.">
        <title>Living with two extremes: conclusions from the genome sequence of Natronomonas pharaonis.</title>
        <authorList>
            <person name="Falb M."/>
            <person name="Pfeiffer F."/>
            <person name="Palm P."/>
            <person name="Rodewald K."/>
            <person name="Hickmann V."/>
            <person name="Tittor J."/>
            <person name="Oesterhelt D."/>
        </authorList>
    </citation>
    <scope>NUCLEOTIDE SEQUENCE [LARGE SCALE GENOMIC DNA]</scope>
    <source>
        <strain evidence="3">ATCC 35678 / DSM 2160 / CIP 103997 / JCM 8858 / NBRC 14720 / NCIMB 2260 / Gabara</strain>
    </source>
</reference>
<dbReference type="GeneID" id="3702309"/>